<evidence type="ECO:0000313" key="3">
    <source>
        <dbReference type="Proteomes" id="UP000199214"/>
    </source>
</evidence>
<dbReference type="AlphaFoldDB" id="A0A1H7HB78"/>
<gene>
    <name evidence="2" type="ORF">SAMN05216382_0477</name>
</gene>
<dbReference type="OrthoDB" id="2559672at2"/>
<dbReference type="Gene3D" id="1.10.10.60">
    <property type="entry name" value="Homeodomain-like"/>
    <property type="match status" value="1"/>
</dbReference>
<dbReference type="PROSITE" id="PS01124">
    <property type="entry name" value="HTH_ARAC_FAMILY_2"/>
    <property type="match status" value="1"/>
</dbReference>
<proteinExistence type="predicted"/>
<dbReference type="GO" id="GO:0043565">
    <property type="term" value="F:sequence-specific DNA binding"/>
    <property type="evidence" value="ECO:0007669"/>
    <property type="project" value="InterPro"/>
</dbReference>
<evidence type="ECO:0000313" key="2">
    <source>
        <dbReference type="EMBL" id="SEK47458.1"/>
    </source>
</evidence>
<keyword evidence="3" id="KW-1185">Reference proteome</keyword>
<reference evidence="3" key="1">
    <citation type="submission" date="2016-10" db="EMBL/GenBank/DDBJ databases">
        <authorList>
            <person name="Varghese N."/>
            <person name="Submissions S."/>
        </authorList>
    </citation>
    <scope>NUCLEOTIDE SEQUENCE [LARGE SCALE GENOMIC DNA]</scope>
    <source>
        <strain evidence="3">JS21-1</strain>
    </source>
</reference>
<dbReference type="EMBL" id="FNZZ01000001">
    <property type="protein sequence ID" value="SEK47458.1"/>
    <property type="molecule type" value="Genomic_DNA"/>
</dbReference>
<dbReference type="GO" id="GO:0003700">
    <property type="term" value="F:DNA-binding transcription factor activity"/>
    <property type="evidence" value="ECO:0007669"/>
    <property type="project" value="InterPro"/>
</dbReference>
<dbReference type="InterPro" id="IPR018060">
    <property type="entry name" value="HTH_AraC"/>
</dbReference>
<sequence length="279" mass="31006">MSEAILPVQYWRPSAALAPYVTGYHSYHAALPPGMVLQDVFLPGWASIRISLHESPPWSLRMGARTFNPVPSAALVGPTNCAGHLSTHGGTIVGVSLKPLGWAQIFGGDVSKHANRVTPLAQIDAGANQLRELLQESDRPNEVFDRWLEARLHRRASADPRIGKLFDVLEEGRESRIDVIAEMLDTSPRSLATMTRYNFGFTPKLLLRRTRFLRALSAMLIDPSSSSAVLQATGYYDRSHFLRDSHLFLGSSVRDFMRRRGPLNQIALRVREKVLGSPV</sequence>
<dbReference type="RefSeq" id="WP_093002902.1">
    <property type="nucleotide sequence ID" value="NZ_FNZZ01000001.1"/>
</dbReference>
<organism evidence="2 3">
    <name type="scientific">Sphingomonas palmae</name>
    <dbReference type="NCBI Taxonomy" id="1855283"/>
    <lineage>
        <taxon>Bacteria</taxon>
        <taxon>Pseudomonadati</taxon>
        <taxon>Pseudomonadota</taxon>
        <taxon>Alphaproteobacteria</taxon>
        <taxon>Sphingomonadales</taxon>
        <taxon>Sphingomonadaceae</taxon>
        <taxon>Sphingomonas</taxon>
    </lineage>
</organism>
<protein>
    <submittedName>
        <fullName evidence="2">Transcriptional regulator, AraC family</fullName>
    </submittedName>
</protein>
<dbReference type="Pfam" id="PF12833">
    <property type="entry name" value="HTH_18"/>
    <property type="match status" value="1"/>
</dbReference>
<feature type="domain" description="HTH araC/xylS-type" evidence="1">
    <location>
        <begin position="159"/>
        <end position="259"/>
    </location>
</feature>
<dbReference type="Proteomes" id="UP000199214">
    <property type="component" value="Unassembled WGS sequence"/>
</dbReference>
<name>A0A1H7HB78_9SPHN</name>
<dbReference type="STRING" id="1855283.SAMN05216382_0477"/>
<evidence type="ECO:0000259" key="1">
    <source>
        <dbReference type="PROSITE" id="PS01124"/>
    </source>
</evidence>
<accession>A0A1H7HB78</accession>